<evidence type="ECO:0000313" key="2">
    <source>
        <dbReference type="Proteomes" id="UP001055879"/>
    </source>
</evidence>
<comment type="caution">
    <text evidence="1">The sequence shown here is derived from an EMBL/GenBank/DDBJ whole genome shotgun (WGS) entry which is preliminary data.</text>
</comment>
<accession>A0ACB8XSN4</accession>
<keyword evidence="2" id="KW-1185">Reference proteome</keyword>
<organism evidence="1 2">
    <name type="scientific">Arctium lappa</name>
    <name type="common">Greater burdock</name>
    <name type="synonym">Lappa major</name>
    <dbReference type="NCBI Taxonomy" id="4217"/>
    <lineage>
        <taxon>Eukaryota</taxon>
        <taxon>Viridiplantae</taxon>
        <taxon>Streptophyta</taxon>
        <taxon>Embryophyta</taxon>
        <taxon>Tracheophyta</taxon>
        <taxon>Spermatophyta</taxon>
        <taxon>Magnoliopsida</taxon>
        <taxon>eudicotyledons</taxon>
        <taxon>Gunneridae</taxon>
        <taxon>Pentapetalae</taxon>
        <taxon>asterids</taxon>
        <taxon>campanulids</taxon>
        <taxon>Asterales</taxon>
        <taxon>Asteraceae</taxon>
        <taxon>Carduoideae</taxon>
        <taxon>Cardueae</taxon>
        <taxon>Arctiinae</taxon>
        <taxon>Arctium</taxon>
    </lineage>
</organism>
<dbReference type="Proteomes" id="UP001055879">
    <property type="component" value="Linkage Group LG15"/>
</dbReference>
<evidence type="ECO:0000313" key="1">
    <source>
        <dbReference type="EMBL" id="KAI3673446.1"/>
    </source>
</evidence>
<name>A0ACB8XSN4_ARCLA</name>
<sequence>MSVIEYETQFNQKARFALRFLSSEHERIEHFVDGLRREIREFVANRDIPSFNKAVEYARRREHDLTILDEPNFQLKRQRNERTFSLPTHKSPRFFTPRRTQTQTTSRAPSQAYTLQPNAPQNCQKCGKSRTSEAIRKLGSAGRCRRVEGWLVLVRRRARIGDRLRGVMRGFGGIDEGGVGWRPAM</sequence>
<reference evidence="1 2" key="2">
    <citation type="journal article" date="2022" name="Mol. Ecol. Resour.">
        <title>The genomes of chicory, endive, great burdock and yacon provide insights into Asteraceae paleo-polyploidization history and plant inulin production.</title>
        <authorList>
            <person name="Fan W."/>
            <person name="Wang S."/>
            <person name="Wang H."/>
            <person name="Wang A."/>
            <person name="Jiang F."/>
            <person name="Liu H."/>
            <person name="Zhao H."/>
            <person name="Xu D."/>
            <person name="Zhang Y."/>
        </authorList>
    </citation>
    <scope>NUCLEOTIDE SEQUENCE [LARGE SCALE GENOMIC DNA]</scope>
    <source>
        <strain evidence="2">cv. Niubang</strain>
    </source>
</reference>
<dbReference type="EMBL" id="CM042061">
    <property type="protein sequence ID" value="KAI3673446.1"/>
    <property type="molecule type" value="Genomic_DNA"/>
</dbReference>
<proteinExistence type="predicted"/>
<reference evidence="2" key="1">
    <citation type="journal article" date="2022" name="Mol. Ecol. Resour.">
        <title>The genomes of chicory, endive, great burdock and yacon provide insights into Asteraceae palaeo-polyploidization history and plant inulin production.</title>
        <authorList>
            <person name="Fan W."/>
            <person name="Wang S."/>
            <person name="Wang H."/>
            <person name="Wang A."/>
            <person name="Jiang F."/>
            <person name="Liu H."/>
            <person name="Zhao H."/>
            <person name="Xu D."/>
            <person name="Zhang Y."/>
        </authorList>
    </citation>
    <scope>NUCLEOTIDE SEQUENCE [LARGE SCALE GENOMIC DNA]</scope>
    <source>
        <strain evidence="2">cv. Niubang</strain>
    </source>
</reference>
<gene>
    <name evidence="1" type="ORF">L6452_39565</name>
</gene>
<protein>
    <submittedName>
        <fullName evidence="1">Uncharacterized protein</fullName>
    </submittedName>
</protein>